<protein>
    <submittedName>
        <fullName evidence="2">Uncharacterized protein</fullName>
    </submittedName>
</protein>
<proteinExistence type="predicted"/>
<dbReference type="GeneID" id="38118158"/>
<feature type="region of interest" description="Disordered" evidence="1">
    <location>
        <begin position="39"/>
        <end position="159"/>
    </location>
</feature>
<gene>
    <name evidence="2" type="ORF">DSM5745_07788</name>
</gene>
<reference evidence="2 3" key="1">
    <citation type="journal article" date="2018" name="IMA Fungus">
        <title>IMA Genome-F 9: Draft genome sequence of Annulohypoxylon stygium, Aspergillus mulundensis, Berkeleyomyces basicola (syn. Thielaviopsis basicola), Ceratocystis smalleyi, two Cercospora beticola strains, Coleophoma cylindrospora, Fusarium fracticaudum, Phialophora cf. hyalina, and Morchella septimelata.</title>
        <authorList>
            <person name="Wingfield B.D."/>
            <person name="Bills G.F."/>
            <person name="Dong Y."/>
            <person name="Huang W."/>
            <person name="Nel W.J."/>
            <person name="Swalarsk-Parry B.S."/>
            <person name="Vaghefi N."/>
            <person name="Wilken P.M."/>
            <person name="An Z."/>
            <person name="de Beer Z.W."/>
            <person name="De Vos L."/>
            <person name="Chen L."/>
            <person name="Duong T.A."/>
            <person name="Gao Y."/>
            <person name="Hammerbacher A."/>
            <person name="Kikkert J.R."/>
            <person name="Li Y."/>
            <person name="Li H."/>
            <person name="Li K."/>
            <person name="Li Q."/>
            <person name="Liu X."/>
            <person name="Ma X."/>
            <person name="Naidoo K."/>
            <person name="Pethybridge S.J."/>
            <person name="Sun J."/>
            <person name="Steenkamp E.T."/>
            <person name="van der Nest M.A."/>
            <person name="van Wyk S."/>
            <person name="Wingfield M.J."/>
            <person name="Xiong C."/>
            <person name="Yue Q."/>
            <person name="Zhang X."/>
        </authorList>
    </citation>
    <scope>NUCLEOTIDE SEQUENCE [LARGE SCALE GENOMIC DNA]</scope>
    <source>
        <strain evidence="2 3">DSM 5745</strain>
    </source>
</reference>
<dbReference type="STRING" id="1810919.A0A3D8RF78"/>
<dbReference type="RefSeq" id="XP_026601836.1">
    <property type="nucleotide sequence ID" value="XM_026749804.1"/>
</dbReference>
<dbReference type="EMBL" id="PVWQ01000009">
    <property type="protein sequence ID" value="RDW72616.1"/>
    <property type="molecule type" value="Genomic_DNA"/>
</dbReference>
<evidence type="ECO:0000313" key="2">
    <source>
        <dbReference type="EMBL" id="RDW72616.1"/>
    </source>
</evidence>
<feature type="compositionally biased region" description="Basic residues" evidence="1">
    <location>
        <begin position="1"/>
        <end position="14"/>
    </location>
</feature>
<feature type="compositionally biased region" description="Polar residues" evidence="1">
    <location>
        <begin position="124"/>
        <end position="142"/>
    </location>
</feature>
<feature type="region of interest" description="Disordered" evidence="1">
    <location>
        <begin position="1"/>
        <end position="22"/>
    </location>
</feature>
<dbReference type="OrthoDB" id="1727108at2759"/>
<feature type="compositionally biased region" description="Low complexity" evidence="1">
    <location>
        <begin position="106"/>
        <end position="121"/>
    </location>
</feature>
<name>A0A3D8RF78_9EURO</name>
<evidence type="ECO:0000313" key="3">
    <source>
        <dbReference type="Proteomes" id="UP000256690"/>
    </source>
</evidence>
<dbReference type="AlphaFoldDB" id="A0A3D8RF78"/>
<sequence>MPSKCKKKSRKPKSLKSPEASGIDKLFEDITKENENRFQIEDINRAGLPSPRIPVTGPSQASEQHKPGEADSPIETSLRKRIRALTLGSAKKPPELNSNSRELKASPPQSSQILSSSFRDSSTTEDSNSPERSPLSVSTIIQHSKGKKRGDSVTSPSSAWKYLRSPTDYTMIDFDYCEAQAAMNSDKVDAGAPDIKRSSIKELLAYLRRETGTEIRAIDVHDPKVARRPNEARPWDHKNLWCVDCRKACPLCNASCCVKEEATKKAVDESLDQKERDDAKRLVDIIDKIGIYAKDVGTFSQCTPPDGCGRYVCPECCGVCPSEICRDIQCKECKPNPWASCEWHD</sequence>
<dbReference type="Proteomes" id="UP000256690">
    <property type="component" value="Unassembled WGS sequence"/>
</dbReference>
<organism evidence="2 3">
    <name type="scientific">Aspergillus mulundensis</name>
    <dbReference type="NCBI Taxonomy" id="1810919"/>
    <lineage>
        <taxon>Eukaryota</taxon>
        <taxon>Fungi</taxon>
        <taxon>Dikarya</taxon>
        <taxon>Ascomycota</taxon>
        <taxon>Pezizomycotina</taxon>
        <taxon>Eurotiomycetes</taxon>
        <taxon>Eurotiomycetidae</taxon>
        <taxon>Eurotiales</taxon>
        <taxon>Aspergillaceae</taxon>
        <taxon>Aspergillus</taxon>
        <taxon>Aspergillus subgen. Nidulantes</taxon>
    </lineage>
</organism>
<keyword evidence="3" id="KW-1185">Reference proteome</keyword>
<evidence type="ECO:0000256" key="1">
    <source>
        <dbReference type="SAM" id="MobiDB-lite"/>
    </source>
</evidence>
<comment type="caution">
    <text evidence="2">The sequence shown here is derived from an EMBL/GenBank/DDBJ whole genome shotgun (WGS) entry which is preliminary data.</text>
</comment>
<accession>A0A3D8RF78</accession>